<feature type="region of interest" description="Disordered" evidence="1">
    <location>
        <begin position="17"/>
        <end position="40"/>
    </location>
</feature>
<sequence>MSSKSYDLLVKAGYDPTKDSRMGKLPPEAEGKIRGLNKTQRHQERFSSKVLLEGQKHTPKSLIVKRVVEKPRTNANTIIRFRIKQLLAIS</sequence>
<keyword evidence="3" id="KW-1185">Reference proteome</keyword>
<proteinExistence type="predicted"/>
<evidence type="ECO:0000256" key="1">
    <source>
        <dbReference type="SAM" id="MobiDB-lite"/>
    </source>
</evidence>
<name>A0AAV3QAY2_LITER</name>
<reference evidence="2 3" key="1">
    <citation type="submission" date="2024-01" db="EMBL/GenBank/DDBJ databases">
        <title>The complete chloroplast genome sequence of Lithospermum erythrorhizon: insights into the phylogenetic relationship among Boraginaceae species and the maternal lineages of purple gromwells.</title>
        <authorList>
            <person name="Okada T."/>
            <person name="Watanabe K."/>
        </authorList>
    </citation>
    <scope>NUCLEOTIDE SEQUENCE [LARGE SCALE GENOMIC DNA]</scope>
</reference>
<dbReference type="EMBL" id="BAABME010003581">
    <property type="protein sequence ID" value="GAA0159357.1"/>
    <property type="molecule type" value="Genomic_DNA"/>
</dbReference>
<evidence type="ECO:0000313" key="2">
    <source>
        <dbReference type="EMBL" id="GAA0159357.1"/>
    </source>
</evidence>
<protein>
    <submittedName>
        <fullName evidence="2">Uncharacterized protein</fullName>
    </submittedName>
</protein>
<comment type="caution">
    <text evidence="2">The sequence shown here is derived from an EMBL/GenBank/DDBJ whole genome shotgun (WGS) entry which is preliminary data.</text>
</comment>
<accession>A0AAV3QAY2</accession>
<dbReference type="Proteomes" id="UP001454036">
    <property type="component" value="Unassembled WGS sequence"/>
</dbReference>
<organism evidence="2 3">
    <name type="scientific">Lithospermum erythrorhizon</name>
    <name type="common">Purple gromwell</name>
    <name type="synonym">Lithospermum officinale var. erythrorhizon</name>
    <dbReference type="NCBI Taxonomy" id="34254"/>
    <lineage>
        <taxon>Eukaryota</taxon>
        <taxon>Viridiplantae</taxon>
        <taxon>Streptophyta</taxon>
        <taxon>Embryophyta</taxon>
        <taxon>Tracheophyta</taxon>
        <taxon>Spermatophyta</taxon>
        <taxon>Magnoliopsida</taxon>
        <taxon>eudicotyledons</taxon>
        <taxon>Gunneridae</taxon>
        <taxon>Pentapetalae</taxon>
        <taxon>asterids</taxon>
        <taxon>lamiids</taxon>
        <taxon>Boraginales</taxon>
        <taxon>Boraginaceae</taxon>
        <taxon>Boraginoideae</taxon>
        <taxon>Lithospermeae</taxon>
        <taxon>Lithospermum</taxon>
    </lineage>
</organism>
<dbReference type="AlphaFoldDB" id="A0AAV3QAY2"/>
<feature type="compositionally biased region" description="Basic and acidic residues" evidence="1">
    <location>
        <begin position="17"/>
        <end position="33"/>
    </location>
</feature>
<gene>
    <name evidence="2" type="ORF">LIER_16151</name>
</gene>
<evidence type="ECO:0000313" key="3">
    <source>
        <dbReference type="Proteomes" id="UP001454036"/>
    </source>
</evidence>